<sequence length="171" mass="17907">MGEYLTRHASAGDLGSLTATFFVLLALTGLALISTWLAFKDVREHKLPGTVVRPAWAASAVLFGSAAVLSGEPSRLLGMAGGAVVLWLLYYLLRRVSRGALGRGDVRLAGMLGTVLGFASPWHVLWATVLGFVVGGLYAVFLLISRRAGAADRVPFGPAMLAGTALSLVLV</sequence>
<dbReference type="OrthoDB" id="2087435at2"/>
<feature type="transmembrane region" description="Helical" evidence="2">
    <location>
        <begin position="125"/>
        <end position="144"/>
    </location>
</feature>
<gene>
    <name evidence="4" type="ORF">FCK90_05410</name>
</gene>
<keyword evidence="2" id="KW-1133">Transmembrane helix</keyword>
<comment type="similarity">
    <text evidence="1">Belongs to the peptidase A24 family.</text>
</comment>
<evidence type="ECO:0000313" key="5">
    <source>
        <dbReference type="Proteomes" id="UP000325957"/>
    </source>
</evidence>
<dbReference type="PANTHER" id="PTHR30487:SF0">
    <property type="entry name" value="PREPILIN LEADER PEPTIDASE_N-METHYLTRANSFERASE-RELATED"/>
    <property type="match status" value="1"/>
</dbReference>
<keyword evidence="2" id="KW-0472">Membrane</keyword>
<name>A0A5J5KY86_9MICC</name>
<feature type="domain" description="Prepilin type IV endopeptidase peptidase" evidence="3">
    <location>
        <begin position="30"/>
        <end position="135"/>
    </location>
</feature>
<feature type="transmembrane region" description="Helical" evidence="2">
    <location>
        <begin position="51"/>
        <end position="70"/>
    </location>
</feature>
<dbReference type="InterPro" id="IPR000045">
    <property type="entry name" value="Prepilin_IV_endopep_pep"/>
</dbReference>
<dbReference type="EMBL" id="SZWF01000005">
    <property type="protein sequence ID" value="KAA9394614.1"/>
    <property type="molecule type" value="Genomic_DNA"/>
</dbReference>
<reference evidence="4 5" key="1">
    <citation type="submission" date="2019-05" db="EMBL/GenBank/DDBJ databases">
        <title>Kocuria coralli sp. nov., a novel actinobacterium isolated from coral reef seawater.</title>
        <authorList>
            <person name="Li J."/>
        </authorList>
    </citation>
    <scope>NUCLEOTIDE SEQUENCE [LARGE SCALE GENOMIC DNA]</scope>
    <source>
        <strain evidence="4 5">SCSIO 13007</strain>
    </source>
</reference>
<feature type="transmembrane region" description="Helical" evidence="2">
    <location>
        <begin position="20"/>
        <end position="39"/>
    </location>
</feature>
<dbReference type="InterPro" id="IPR050882">
    <property type="entry name" value="Prepilin_peptidase/N-MTase"/>
</dbReference>
<accession>A0A5J5KY86</accession>
<dbReference type="PANTHER" id="PTHR30487">
    <property type="entry name" value="TYPE 4 PREPILIN-LIKE PROTEINS LEADER PEPTIDE-PROCESSING ENZYME"/>
    <property type="match status" value="1"/>
</dbReference>
<evidence type="ECO:0000256" key="1">
    <source>
        <dbReference type="ARBA" id="ARBA00005801"/>
    </source>
</evidence>
<dbReference type="GO" id="GO:0006465">
    <property type="term" value="P:signal peptide processing"/>
    <property type="evidence" value="ECO:0007669"/>
    <property type="project" value="TreeGrafter"/>
</dbReference>
<organism evidence="4 5">
    <name type="scientific">Kocuria coralli</name>
    <dbReference type="NCBI Taxonomy" id="1461025"/>
    <lineage>
        <taxon>Bacteria</taxon>
        <taxon>Bacillati</taxon>
        <taxon>Actinomycetota</taxon>
        <taxon>Actinomycetes</taxon>
        <taxon>Micrococcales</taxon>
        <taxon>Micrococcaceae</taxon>
        <taxon>Kocuria</taxon>
    </lineage>
</organism>
<evidence type="ECO:0000256" key="2">
    <source>
        <dbReference type="SAM" id="Phobius"/>
    </source>
</evidence>
<evidence type="ECO:0000313" key="4">
    <source>
        <dbReference type="EMBL" id="KAA9394614.1"/>
    </source>
</evidence>
<keyword evidence="2" id="KW-0812">Transmembrane</keyword>
<dbReference type="RefSeq" id="WP_158033285.1">
    <property type="nucleotide sequence ID" value="NZ_ML708614.1"/>
</dbReference>
<dbReference type="Proteomes" id="UP000325957">
    <property type="component" value="Unassembled WGS sequence"/>
</dbReference>
<dbReference type="AlphaFoldDB" id="A0A5J5KY86"/>
<evidence type="ECO:0000259" key="3">
    <source>
        <dbReference type="Pfam" id="PF01478"/>
    </source>
</evidence>
<dbReference type="GO" id="GO:0004190">
    <property type="term" value="F:aspartic-type endopeptidase activity"/>
    <property type="evidence" value="ECO:0007669"/>
    <property type="project" value="InterPro"/>
</dbReference>
<dbReference type="Gene3D" id="1.20.120.1220">
    <property type="match status" value="1"/>
</dbReference>
<dbReference type="GO" id="GO:0005886">
    <property type="term" value="C:plasma membrane"/>
    <property type="evidence" value="ECO:0007669"/>
    <property type="project" value="TreeGrafter"/>
</dbReference>
<protein>
    <submittedName>
        <fullName evidence="4">Prepilin peptidase</fullName>
    </submittedName>
</protein>
<comment type="caution">
    <text evidence="4">The sequence shown here is derived from an EMBL/GenBank/DDBJ whole genome shotgun (WGS) entry which is preliminary data.</text>
</comment>
<feature type="transmembrane region" description="Helical" evidence="2">
    <location>
        <begin position="76"/>
        <end position="93"/>
    </location>
</feature>
<keyword evidence="5" id="KW-1185">Reference proteome</keyword>
<dbReference type="Pfam" id="PF01478">
    <property type="entry name" value="Peptidase_A24"/>
    <property type="match status" value="1"/>
</dbReference>
<proteinExistence type="inferred from homology"/>